<accession>A0ABT6QVP6</accession>
<dbReference type="Proteomes" id="UP001159100">
    <property type="component" value="Unassembled WGS sequence"/>
</dbReference>
<dbReference type="CDD" id="cd02603">
    <property type="entry name" value="HAD_sEH-N_like"/>
    <property type="match status" value="1"/>
</dbReference>
<dbReference type="PANTHER" id="PTHR43611:SF3">
    <property type="entry name" value="FLAVIN MONONUCLEOTIDE HYDROLASE 1, CHLOROPLATIC"/>
    <property type="match status" value="1"/>
</dbReference>
<protein>
    <submittedName>
        <fullName evidence="1">HAD family phosphatase</fullName>
    </submittedName>
</protein>
<comment type="caution">
    <text evidence="1">The sequence shown here is derived from an EMBL/GenBank/DDBJ whole genome shotgun (WGS) entry which is preliminary data.</text>
</comment>
<reference evidence="1 2" key="1">
    <citation type="submission" date="2023-02" db="EMBL/GenBank/DDBJ databases">
        <title>Pseudomonas chrutzelriedensis sp. nov., a potently antifungal strain isolated from moss.</title>
        <authorList>
            <person name="Schnyder A."/>
            <person name="Kalawong R."/>
            <person name="Eberl L."/>
            <person name="Agnoli K."/>
        </authorList>
    </citation>
    <scope>NUCLEOTIDE SEQUENCE [LARGE SCALE GENOMIC DNA]</scope>
    <source>
        <strain evidence="1 2">681</strain>
    </source>
</reference>
<evidence type="ECO:0000313" key="1">
    <source>
        <dbReference type="EMBL" id="MDI2594901.1"/>
    </source>
</evidence>
<dbReference type="Pfam" id="PF00702">
    <property type="entry name" value="Hydrolase"/>
    <property type="match status" value="1"/>
</dbReference>
<dbReference type="InterPro" id="IPR023214">
    <property type="entry name" value="HAD_sf"/>
</dbReference>
<dbReference type="Gene3D" id="1.10.150.240">
    <property type="entry name" value="Putative phosphatase, domain 2"/>
    <property type="match status" value="1"/>
</dbReference>
<organism evidence="1 2">
    <name type="scientific">Pseudomonas fungipugnans</name>
    <dbReference type="NCBI Taxonomy" id="3024217"/>
    <lineage>
        <taxon>Bacteria</taxon>
        <taxon>Pseudomonadati</taxon>
        <taxon>Pseudomonadota</taxon>
        <taxon>Gammaproteobacteria</taxon>
        <taxon>Pseudomonadales</taxon>
        <taxon>Pseudomonadaceae</taxon>
        <taxon>Pseudomonas</taxon>
    </lineage>
</organism>
<evidence type="ECO:0000313" key="2">
    <source>
        <dbReference type="Proteomes" id="UP001159100"/>
    </source>
</evidence>
<dbReference type="EMBL" id="JARBWL010000002">
    <property type="protein sequence ID" value="MDI2594901.1"/>
    <property type="molecule type" value="Genomic_DNA"/>
</dbReference>
<dbReference type="SFLD" id="SFLDG01129">
    <property type="entry name" value="C1.5:_HAD__Beta-PGM__Phosphata"/>
    <property type="match status" value="1"/>
</dbReference>
<dbReference type="InterPro" id="IPR023198">
    <property type="entry name" value="PGP-like_dom2"/>
</dbReference>
<gene>
    <name evidence="1" type="ORF">POF45_26220</name>
</gene>
<dbReference type="InterPro" id="IPR006439">
    <property type="entry name" value="HAD-SF_hydro_IA"/>
</dbReference>
<dbReference type="Gene3D" id="3.40.50.1000">
    <property type="entry name" value="HAD superfamily/HAD-like"/>
    <property type="match status" value="1"/>
</dbReference>
<dbReference type="PANTHER" id="PTHR43611">
    <property type="entry name" value="ALPHA-D-GLUCOSE 1-PHOSPHATE PHOSPHATASE"/>
    <property type="match status" value="1"/>
</dbReference>
<dbReference type="SFLD" id="SFLDS00003">
    <property type="entry name" value="Haloacid_Dehalogenase"/>
    <property type="match status" value="1"/>
</dbReference>
<dbReference type="SUPFAM" id="SSF56784">
    <property type="entry name" value="HAD-like"/>
    <property type="match status" value="1"/>
</dbReference>
<name>A0ABT6QVP6_9PSED</name>
<proteinExistence type="predicted"/>
<keyword evidence="2" id="KW-1185">Reference proteome</keyword>
<dbReference type="InterPro" id="IPR036412">
    <property type="entry name" value="HAD-like_sf"/>
</dbReference>
<dbReference type="PRINTS" id="PR00413">
    <property type="entry name" value="HADHALOGNASE"/>
</dbReference>
<dbReference type="NCBIfam" id="TIGR01509">
    <property type="entry name" value="HAD-SF-IA-v3"/>
    <property type="match status" value="1"/>
</dbReference>
<dbReference type="RefSeq" id="WP_282317050.1">
    <property type="nucleotide sequence ID" value="NZ_JARBWL010000002.1"/>
</dbReference>
<sequence length="216" mass="24799">MRTQHHQPPVDTVVFDLGNVLIRWNPRNLYRKLFGADVRAMETFLSEVCNSAWNEEQDRGRTWQAGVAEAIARHPAQETFIRAYQERWEETLDGAIEETVEILDELHGKGVRLLALTNWSAETFPIALERFEFLQRFEGIVVSGVEGLIKPSPEIFQLLQSRYDVDSRRAVFIDDHLPNIEGARRMGFHAIQFFNAGQLREDLSKFGLIDASDVTV</sequence>